<name>A0AAP9K9R2_9VIBR</name>
<dbReference type="EMBL" id="CP045859">
    <property type="protein sequence ID" value="QGH46853.1"/>
    <property type="molecule type" value="Genomic_DNA"/>
</dbReference>
<organism evidence="2 5">
    <name type="scientific">Vibrio owensii</name>
    <dbReference type="NCBI Taxonomy" id="696485"/>
    <lineage>
        <taxon>Bacteria</taxon>
        <taxon>Pseudomonadati</taxon>
        <taxon>Pseudomonadota</taxon>
        <taxon>Gammaproteobacteria</taxon>
        <taxon>Vibrionales</taxon>
        <taxon>Vibrionaceae</taxon>
        <taxon>Vibrio</taxon>
    </lineage>
</organism>
<sequence>MHKLSLGKRTELRVWSWLIDEGFDVYPSLVDDKGIDGLVGFKGCYYEVQIKSGKNWSNQRGIKADILENHPNRIFLIVNYTLDEVRYFTSSDILNEQEWTESTKWRIPQIKLNRKMLEKYQAHDWDGFVQHLKSEQA</sequence>
<reference evidence="2" key="3">
    <citation type="submission" date="2019-11" db="EMBL/GenBank/DDBJ databases">
        <title>Complete genome sequence of Vibrio owensii SH-14 isolated from shrimp with acute hepatopancreatic necrosis diease.</title>
        <authorList>
            <person name="Liang X."/>
            <person name="Wang Y."/>
        </authorList>
    </citation>
    <scope>NUCLEOTIDE SEQUENCE</scope>
    <source>
        <strain evidence="2">SH14</strain>
    </source>
</reference>
<dbReference type="Proteomes" id="UP000272136">
    <property type="component" value="Chromosome 1"/>
</dbReference>
<evidence type="ECO:0000313" key="5">
    <source>
        <dbReference type="Proteomes" id="UP000390336"/>
    </source>
</evidence>
<protein>
    <recommendedName>
        <fullName evidence="6">DUF4365 domain-containing protein</fullName>
    </recommendedName>
</protein>
<evidence type="ECO:0008006" key="6">
    <source>
        <dbReference type="Google" id="ProtNLM"/>
    </source>
</evidence>
<evidence type="ECO:0000313" key="2">
    <source>
        <dbReference type="EMBL" id="QGH46853.1"/>
    </source>
</evidence>
<accession>A0AAP9K9R2</accession>
<evidence type="ECO:0000313" key="1">
    <source>
        <dbReference type="EMBL" id="AYO14236.1"/>
    </source>
</evidence>
<dbReference type="Proteomes" id="UP000390336">
    <property type="component" value="Chromosome 1"/>
</dbReference>
<gene>
    <name evidence="2" type="ORF">APZ19_07000</name>
    <name evidence="3" type="ORF">APZ19_07345</name>
    <name evidence="1" type="ORF">D0812_07385</name>
</gene>
<dbReference type="EMBL" id="CP045859">
    <property type="protein sequence ID" value="QGH46901.1"/>
    <property type="molecule type" value="Genomic_DNA"/>
</dbReference>
<proteinExistence type="predicted"/>
<reference evidence="1 4" key="2">
    <citation type="submission" date="2018-10" db="EMBL/GenBank/DDBJ databases">
        <title>Whole Genome of Vibrio owensii strain 170502, isolated from Acute Hepatopancreatic Necrosis Disease (AHPND) shrimp.</title>
        <authorList>
            <person name="Yan M."/>
            <person name="Wang X."/>
            <person name="Wang Y."/>
        </authorList>
    </citation>
    <scope>NUCLEOTIDE SEQUENCE [LARGE SCALE GENOMIC DNA]</scope>
    <source>
        <strain evidence="1 4">1700302</strain>
    </source>
</reference>
<dbReference type="InterPro" id="IPR011856">
    <property type="entry name" value="tRNA_endonuc-like_dom_sf"/>
</dbReference>
<dbReference type="GO" id="GO:0003676">
    <property type="term" value="F:nucleic acid binding"/>
    <property type="evidence" value="ECO:0007669"/>
    <property type="project" value="InterPro"/>
</dbReference>
<dbReference type="AlphaFoldDB" id="A0AAP9K9R2"/>
<dbReference type="RefSeq" id="WP_054824930.1">
    <property type="nucleotide sequence ID" value="NZ_CP033137.1"/>
</dbReference>
<dbReference type="EMBL" id="CP033137">
    <property type="protein sequence ID" value="AYO14236.1"/>
    <property type="molecule type" value="Genomic_DNA"/>
</dbReference>
<dbReference type="Gene3D" id="3.40.1350.10">
    <property type="match status" value="1"/>
</dbReference>
<reference evidence="2 5" key="1">
    <citation type="journal article" date="2015" name="Genome Announc.">
        <title>Draft Genome Sequence of Vibrio owensii Strain SH-14, Which Causes Shrimp Acute Hepatopancreatic Necrosis Disease.</title>
        <authorList>
            <person name="Liu L."/>
            <person name="Xiao J."/>
            <person name="Xia X."/>
            <person name="Pan Y."/>
            <person name="Yan S."/>
            <person name="Wang Y."/>
        </authorList>
    </citation>
    <scope>NUCLEOTIDE SEQUENCE [LARGE SCALE GENOMIC DNA]</scope>
    <source>
        <strain evidence="2 5">SH14</strain>
    </source>
</reference>
<evidence type="ECO:0000313" key="3">
    <source>
        <dbReference type="EMBL" id="QGH46901.1"/>
    </source>
</evidence>
<keyword evidence="4" id="KW-1185">Reference proteome</keyword>
<evidence type="ECO:0000313" key="4">
    <source>
        <dbReference type="Proteomes" id="UP000272136"/>
    </source>
</evidence>